<protein>
    <submittedName>
        <fullName evidence="2">Uncharacterized protein</fullName>
    </submittedName>
</protein>
<evidence type="ECO:0000313" key="3">
    <source>
        <dbReference type="Proteomes" id="UP000000361"/>
    </source>
</evidence>
<proteinExistence type="predicted"/>
<dbReference type="Proteomes" id="UP000000361">
    <property type="component" value="Chromosome 2"/>
</dbReference>
<feature type="coiled-coil region" evidence="1">
    <location>
        <begin position="21"/>
        <end position="55"/>
    </location>
</feature>
<keyword evidence="1" id="KW-0175">Coiled coil</keyword>
<gene>
    <name evidence="2" type="ordered locus">Pden_3733</name>
</gene>
<dbReference type="HOGENOM" id="CLU_1904719_0_0_5"/>
<dbReference type="EMBL" id="CP000490">
    <property type="protein sequence ID" value="ABL71800.1"/>
    <property type="molecule type" value="Genomic_DNA"/>
</dbReference>
<dbReference type="STRING" id="318586.Pden_3733"/>
<dbReference type="RefSeq" id="WP_011749969.1">
    <property type="nucleotide sequence ID" value="NC_008687.1"/>
</dbReference>
<reference evidence="3" key="1">
    <citation type="submission" date="2006-12" db="EMBL/GenBank/DDBJ databases">
        <title>Complete sequence of chromosome 2 of Paracoccus denitrificans PD1222.</title>
        <authorList>
            <person name="Copeland A."/>
            <person name="Lucas S."/>
            <person name="Lapidus A."/>
            <person name="Barry K."/>
            <person name="Detter J.C."/>
            <person name="Glavina del Rio T."/>
            <person name="Hammon N."/>
            <person name="Israni S."/>
            <person name="Dalin E."/>
            <person name="Tice H."/>
            <person name="Pitluck S."/>
            <person name="Munk A.C."/>
            <person name="Brettin T."/>
            <person name="Bruce D."/>
            <person name="Han C."/>
            <person name="Tapia R."/>
            <person name="Gilna P."/>
            <person name="Schmutz J."/>
            <person name="Larimer F."/>
            <person name="Land M."/>
            <person name="Hauser L."/>
            <person name="Kyrpides N."/>
            <person name="Lykidis A."/>
            <person name="Spiro S."/>
            <person name="Richardson D.J."/>
            <person name="Moir J.W.B."/>
            <person name="Ferguson S.J."/>
            <person name="van Spanning R.J.M."/>
            <person name="Richardson P."/>
        </authorList>
    </citation>
    <scope>NUCLEOTIDE SEQUENCE [LARGE SCALE GENOMIC DNA]</scope>
    <source>
        <strain evidence="3">Pd 1222</strain>
    </source>
</reference>
<accession>A1B8F6</accession>
<dbReference type="EnsemblBacteria" id="ABL71800">
    <property type="protein sequence ID" value="ABL71800"/>
    <property type="gene ID" value="Pden_3733"/>
</dbReference>
<organism evidence="2 3">
    <name type="scientific">Paracoccus denitrificans (strain Pd 1222)</name>
    <dbReference type="NCBI Taxonomy" id="318586"/>
    <lineage>
        <taxon>Bacteria</taxon>
        <taxon>Pseudomonadati</taxon>
        <taxon>Pseudomonadota</taxon>
        <taxon>Alphaproteobacteria</taxon>
        <taxon>Rhodobacterales</taxon>
        <taxon>Paracoccaceae</taxon>
        <taxon>Paracoccus</taxon>
    </lineage>
</organism>
<dbReference type="AlphaFoldDB" id="A1B8F6"/>
<keyword evidence="3" id="KW-1185">Reference proteome</keyword>
<evidence type="ECO:0000256" key="1">
    <source>
        <dbReference type="SAM" id="Coils"/>
    </source>
</evidence>
<sequence>MQITHDNDCEHRLGHDCTCGASSYQFDLAAARAEIERLTKERDEARAQVAAAYVAASRAQPTYTLRDPDDAYGVNDVVYASQLAIRALTPADAKAALEARDREKVREGMKRAVDLYPQGIAAILAEMEKEGGE</sequence>
<evidence type="ECO:0000313" key="2">
    <source>
        <dbReference type="EMBL" id="ABL71800.1"/>
    </source>
</evidence>
<dbReference type="GeneID" id="93453389"/>
<dbReference type="KEGG" id="pde:Pden_3733"/>
<name>A1B8F6_PARDP</name>